<evidence type="ECO:0000313" key="1">
    <source>
        <dbReference type="EMBL" id="KAJ8681345.1"/>
    </source>
</evidence>
<protein>
    <submittedName>
        <fullName evidence="1">Uncharacterized protein</fullName>
    </submittedName>
</protein>
<organism evidence="1 2">
    <name type="scientific">Eretmocerus hayati</name>
    <dbReference type="NCBI Taxonomy" id="131215"/>
    <lineage>
        <taxon>Eukaryota</taxon>
        <taxon>Metazoa</taxon>
        <taxon>Ecdysozoa</taxon>
        <taxon>Arthropoda</taxon>
        <taxon>Hexapoda</taxon>
        <taxon>Insecta</taxon>
        <taxon>Pterygota</taxon>
        <taxon>Neoptera</taxon>
        <taxon>Endopterygota</taxon>
        <taxon>Hymenoptera</taxon>
        <taxon>Apocrita</taxon>
        <taxon>Proctotrupomorpha</taxon>
        <taxon>Chalcidoidea</taxon>
        <taxon>Aphelinidae</taxon>
        <taxon>Aphelininae</taxon>
        <taxon>Eretmocerus</taxon>
    </lineage>
</organism>
<evidence type="ECO:0000313" key="2">
    <source>
        <dbReference type="Proteomes" id="UP001239111"/>
    </source>
</evidence>
<keyword evidence="2" id="KW-1185">Reference proteome</keyword>
<reference evidence="1" key="1">
    <citation type="submission" date="2023-04" db="EMBL/GenBank/DDBJ databases">
        <title>A chromosome-level genome assembly of the parasitoid wasp Eretmocerus hayati.</title>
        <authorList>
            <person name="Zhong Y."/>
            <person name="Liu S."/>
            <person name="Liu Y."/>
        </authorList>
    </citation>
    <scope>NUCLEOTIDE SEQUENCE</scope>
    <source>
        <strain evidence="1">ZJU_SS_LIU_2023</strain>
    </source>
</reference>
<proteinExistence type="predicted"/>
<name>A0ACC2PHV4_9HYME</name>
<gene>
    <name evidence="1" type="ORF">QAD02_017132</name>
</gene>
<comment type="caution">
    <text evidence="1">The sequence shown here is derived from an EMBL/GenBank/DDBJ whole genome shotgun (WGS) entry which is preliminary data.</text>
</comment>
<dbReference type="Proteomes" id="UP001239111">
    <property type="component" value="Chromosome 2"/>
</dbReference>
<sequence length="572" mass="63959">MSPTVTQDGPSRVAQINCIGNRNHELQSGIEDIEKKGWCPVYWDTLSCWPSTPPGELAIHPCPAEFSGLRFDATQNATRQCLSNGRWNTSWDFSRCLLQIDDKLADVLAKIYYVGYTFSLVALIFAVAIYLYYRELKCLRNVIHTNLMFTYMLNDLLWIFTLSSQIWLESNLPMCIISYTLLQYFNLTNFFWMFVEGLYLYLLVVKTFSSNIKLRTCLFIGWGIPMIAVIAWAVVKAFTYDPEAASKNGEGALLQDCPWMMQHPFDWLHVAPALAVLCANVVFLFMIMWVLITKMRAANNVETQQYRRAAKALLVLMPLLGVTYIIVLCGPESGDSAIVFAYTRAVLLSTQGVSVAVLYCFLNGEVRNALRRHYDRWRAARLLGGRRGKHGRQHQHSAGACNGTGGGDPGGATTPDPGGRCTRSSCSYSAWAPRSRTESIRLCQRGPALDQRSPGSAVRLPLDDYHDCPVVIGQQQQQSGQQQLQCEPDDRHRATFAAAGAATEIDEEQQPLRQPIDLEETSRTTEMVGRGKLPARAKAMARLVLGSGGQGHHQQLMQNGTGVARTHRPRHL</sequence>
<accession>A0ACC2PHV4</accession>
<dbReference type="EMBL" id="CM056742">
    <property type="protein sequence ID" value="KAJ8681345.1"/>
    <property type="molecule type" value="Genomic_DNA"/>
</dbReference>